<dbReference type="OrthoDB" id="5819478at2759"/>
<accession>A0A1Y2CS32</accession>
<feature type="region of interest" description="Disordered" evidence="1">
    <location>
        <begin position="1"/>
        <end position="22"/>
    </location>
</feature>
<evidence type="ECO:0000256" key="2">
    <source>
        <dbReference type="SAM" id="Phobius"/>
    </source>
</evidence>
<evidence type="ECO:0000256" key="1">
    <source>
        <dbReference type="SAM" id="MobiDB-lite"/>
    </source>
</evidence>
<feature type="transmembrane region" description="Helical" evidence="2">
    <location>
        <begin position="39"/>
        <end position="58"/>
    </location>
</feature>
<dbReference type="PANTHER" id="PTHR36851:SF1">
    <property type="entry name" value="GLYCO_TRANS_2-LIKE DOMAIN-CONTAINING PROTEIN"/>
    <property type="match status" value="1"/>
</dbReference>
<feature type="region of interest" description="Disordered" evidence="1">
    <location>
        <begin position="287"/>
        <end position="310"/>
    </location>
</feature>
<feature type="compositionally biased region" description="Low complexity" evidence="1">
    <location>
        <begin position="288"/>
        <end position="310"/>
    </location>
</feature>
<protein>
    <recommendedName>
        <fullName evidence="5">Glycosyltransferase 2-like domain-containing protein</fullName>
    </recommendedName>
</protein>
<comment type="caution">
    <text evidence="3">The sequence shown here is derived from an EMBL/GenBank/DDBJ whole genome shotgun (WGS) entry which is preliminary data.</text>
</comment>
<sequence length="595" mass="66092">MATRSRVSSFSAATPSLRGKEGAETDSYGAVLQGLLQRVPGLTLVLAVPFVLFVPSYSPGLFSFYYAFLNVVLVLTVARATAGVWSAWRVSRVNLMDLVSKSGPSETVFHWIIIPNYKEELETLRDTLEALASQPAAKLTYKICLAMEEGEVDSDKKAATLIREFPNSFAHIHFTIHPKNLPNEQRGKSSNVSWAATQIGTLIQATNTTTNTIITIQDTDTHLTADYFATLTNTHLASPETSHLNFYTPYNIFDRNSNTIPAIVRIMDIYWTVAQLSFFPSNYPTCVPSQPTQSPSPSPTASGGTSTPSPKTTTFQFQRVYSPASQCNIVGKGTFATDFKAKRVQLKRHHWGGLLEFSYVFSEVLPRVVGASAGTPVLEAEFLYPNGRRWGDAIQAWIKMWFTVYHTLENAIWPVHAFLVNILAVFVVPGYGPAFLGPVAWGWWKLLNGETGVVAPVVSGLTTWIVYVQLLVVPIIALTAIGYEGLYTWCSFGRWEYVKGLELETGRVGLLGKRSAISNEERRRWVDMFDWLWLPVVVLYSVCQIAWSSLMQIGSSRLDYVVAAKPVRKVENVTVVTSEGIEMVDRKEEPRSSTA</sequence>
<name>A0A1Y2CS32_9FUNG</name>
<dbReference type="AlphaFoldDB" id="A0A1Y2CS32"/>
<evidence type="ECO:0000313" key="4">
    <source>
        <dbReference type="Proteomes" id="UP000193642"/>
    </source>
</evidence>
<feature type="compositionally biased region" description="Polar residues" evidence="1">
    <location>
        <begin position="1"/>
        <end position="14"/>
    </location>
</feature>
<proteinExistence type="predicted"/>
<keyword evidence="4" id="KW-1185">Reference proteome</keyword>
<feature type="transmembrane region" description="Helical" evidence="2">
    <location>
        <begin position="418"/>
        <end position="444"/>
    </location>
</feature>
<organism evidence="3 4">
    <name type="scientific">Rhizoclosmatium globosum</name>
    <dbReference type="NCBI Taxonomy" id="329046"/>
    <lineage>
        <taxon>Eukaryota</taxon>
        <taxon>Fungi</taxon>
        <taxon>Fungi incertae sedis</taxon>
        <taxon>Chytridiomycota</taxon>
        <taxon>Chytridiomycota incertae sedis</taxon>
        <taxon>Chytridiomycetes</taxon>
        <taxon>Chytridiales</taxon>
        <taxon>Chytriomycetaceae</taxon>
        <taxon>Rhizoclosmatium</taxon>
    </lineage>
</organism>
<dbReference type="STRING" id="329046.A0A1Y2CS32"/>
<dbReference type="Gene3D" id="3.90.550.10">
    <property type="entry name" value="Spore Coat Polysaccharide Biosynthesis Protein SpsA, Chain A"/>
    <property type="match status" value="1"/>
</dbReference>
<dbReference type="EMBL" id="MCGO01000008">
    <property type="protein sequence ID" value="ORY49773.1"/>
    <property type="molecule type" value="Genomic_DNA"/>
</dbReference>
<keyword evidence="2" id="KW-0812">Transmembrane</keyword>
<dbReference type="PANTHER" id="PTHR36851">
    <property type="entry name" value="UNNAMED PRODUCT"/>
    <property type="match status" value="1"/>
</dbReference>
<feature type="transmembrane region" description="Helical" evidence="2">
    <location>
        <begin position="64"/>
        <end position="88"/>
    </location>
</feature>
<feature type="transmembrane region" description="Helical" evidence="2">
    <location>
        <begin position="531"/>
        <end position="550"/>
    </location>
</feature>
<keyword evidence="2" id="KW-0472">Membrane</keyword>
<evidence type="ECO:0008006" key="5">
    <source>
        <dbReference type="Google" id="ProtNLM"/>
    </source>
</evidence>
<keyword evidence="2" id="KW-1133">Transmembrane helix</keyword>
<gene>
    <name evidence="3" type="ORF">BCR33DRAFT_781323</name>
</gene>
<dbReference type="SUPFAM" id="SSF53448">
    <property type="entry name" value="Nucleotide-diphospho-sugar transferases"/>
    <property type="match status" value="1"/>
</dbReference>
<evidence type="ECO:0000313" key="3">
    <source>
        <dbReference type="EMBL" id="ORY49773.1"/>
    </source>
</evidence>
<dbReference type="Proteomes" id="UP000193642">
    <property type="component" value="Unassembled WGS sequence"/>
</dbReference>
<feature type="transmembrane region" description="Helical" evidence="2">
    <location>
        <begin position="464"/>
        <end position="486"/>
    </location>
</feature>
<dbReference type="InterPro" id="IPR029044">
    <property type="entry name" value="Nucleotide-diphossugar_trans"/>
</dbReference>
<reference evidence="3 4" key="1">
    <citation type="submission" date="2016-07" db="EMBL/GenBank/DDBJ databases">
        <title>Pervasive Adenine N6-methylation of Active Genes in Fungi.</title>
        <authorList>
            <consortium name="DOE Joint Genome Institute"/>
            <person name="Mondo S.J."/>
            <person name="Dannebaum R.O."/>
            <person name="Kuo R.C."/>
            <person name="Labutti K."/>
            <person name="Haridas S."/>
            <person name="Kuo A."/>
            <person name="Salamov A."/>
            <person name="Ahrendt S.R."/>
            <person name="Lipzen A."/>
            <person name="Sullivan W."/>
            <person name="Andreopoulos W.B."/>
            <person name="Clum A."/>
            <person name="Lindquist E."/>
            <person name="Daum C."/>
            <person name="Ramamoorthy G.K."/>
            <person name="Gryganskyi A."/>
            <person name="Culley D."/>
            <person name="Magnuson J.K."/>
            <person name="James T.Y."/>
            <person name="O'Malley M.A."/>
            <person name="Stajich J.E."/>
            <person name="Spatafora J.W."/>
            <person name="Visel A."/>
            <person name="Grigoriev I.V."/>
        </authorList>
    </citation>
    <scope>NUCLEOTIDE SEQUENCE [LARGE SCALE GENOMIC DNA]</scope>
    <source>
        <strain evidence="3 4">JEL800</strain>
    </source>
</reference>